<name>A0A7X8SKB1_9BACT</name>
<dbReference type="Proteomes" id="UP000585050">
    <property type="component" value="Unassembled WGS sequence"/>
</dbReference>
<dbReference type="AlphaFoldDB" id="A0A7X8SKB1"/>
<evidence type="ECO:0000313" key="2">
    <source>
        <dbReference type="EMBL" id="NLR91809.1"/>
    </source>
</evidence>
<reference evidence="2 3" key="1">
    <citation type="submission" date="2020-04" db="EMBL/GenBank/DDBJ databases">
        <title>Flammeovirga sp. SR4, a novel species isolated from seawater.</title>
        <authorList>
            <person name="Wang X."/>
        </authorList>
    </citation>
    <scope>NUCLEOTIDE SEQUENCE [LARGE SCALE GENOMIC DNA]</scope>
    <source>
        <strain evidence="2 3">SR4</strain>
    </source>
</reference>
<protein>
    <submittedName>
        <fullName evidence="2">PorT family protein</fullName>
    </submittedName>
</protein>
<accession>A0A7X8SKB1</accession>
<dbReference type="Pfam" id="PF13568">
    <property type="entry name" value="OMP_b-brl_2"/>
    <property type="match status" value="1"/>
</dbReference>
<evidence type="ECO:0000259" key="1">
    <source>
        <dbReference type="Pfam" id="PF13568"/>
    </source>
</evidence>
<dbReference type="EMBL" id="JABAIL010000003">
    <property type="protein sequence ID" value="NLR91809.1"/>
    <property type="molecule type" value="Genomic_DNA"/>
</dbReference>
<comment type="caution">
    <text evidence="2">The sequence shown here is derived from an EMBL/GenBank/DDBJ whole genome shotgun (WGS) entry which is preliminary data.</text>
</comment>
<dbReference type="InterPro" id="IPR025665">
    <property type="entry name" value="Beta-barrel_OMP_2"/>
</dbReference>
<proteinExistence type="predicted"/>
<gene>
    <name evidence="2" type="ORF">HGP29_11355</name>
</gene>
<keyword evidence="3" id="KW-1185">Reference proteome</keyword>
<organism evidence="2 3">
    <name type="scientific">Flammeovirga agarivorans</name>
    <dbReference type="NCBI Taxonomy" id="2726742"/>
    <lineage>
        <taxon>Bacteria</taxon>
        <taxon>Pseudomonadati</taxon>
        <taxon>Bacteroidota</taxon>
        <taxon>Cytophagia</taxon>
        <taxon>Cytophagales</taxon>
        <taxon>Flammeovirgaceae</taxon>
        <taxon>Flammeovirga</taxon>
    </lineage>
</organism>
<dbReference type="RefSeq" id="WP_168882522.1">
    <property type="nucleotide sequence ID" value="NZ_JABAIL010000003.1"/>
</dbReference>
<feature type="domain" description="Outer membrane protein beta-barrel" evidence="1">
    <location>
        <begin position="41"/>
        <end position="213"/>
    </location>
</feature>
<evidence type="ECO:0000313" key="3">
    <source>
        <dbReference type="Proteomes" id="UP000585050"/>
    </source>
</evidence>
<sequence>MISTFRKFFLISILLTASVTVSYGQAAILVLIFGDKVASENFHLSLDVGANTSFYENAPGDTQIGWNFGLGTHTKISDKFQLVGEFKMVSDRSRRNTPRILPVPDFADTLISKSSTSWDVRYFDIPILVRYSLSDSWHLSTGPQFSFKAKATEITELDLTNGNEATINQNIKDSFRSVNYNWAFEVVKSFGKVREGKGLDVRLRYVLGMSNVFSDQVSLTSRVDVLQFIVTIPFIETNPQN</sequence>